<dbReference type="RefSeq" id="WP_189245411.1">
    <property type="nucleotide sequence ID" value="NZ_BMQJ01000002.1"/>
</dbReference>
<sequence>MRIHRSKRSAFFTVIGNEVLRDRRLSLTARGLLAYLLSLPDGTRQDIRTLAAENSEGKTAIAAAMRELIQHGYMTRNRVRSDTGRVSTVVDVYDTPQTGENAEFPQVAPKPDAPDTGEPNTGASGTTPKGVKNQEKETNPPAVETSEAQKPADTTGKGGEEASPDNDEMAACAALMGRLGRVEPRLTIGRRDLAKVAPLVAEWLDRGATETQIRTVLTTALPDELRSPVALIIHRLRDKMPARVAAAPKAAKAASAECDDCARPVPAPGRCPQCVTGSTRKPGPIADVARHVAMARELLTRRAVPLAA</sequence>
<gene>
    <name evidence="2" type="ORF">GCM10010140_11890</name>
</gene>
<dbReference type="GO" id="GO:0003677">
    <property type="term" value="F:DNA binding"/>
    <property type="evidence" value="ECO:0007669"/>
    <property type="project" value="UniProtKB-KW"/>
</dbReference>
<evidence type="ECO:0000313" key="3">
    <source>
        <dbReference type="Proteomes" id="UP000611554"/>
    </source>
</evidence>
<dbReference type="EMBL" id="BMQJ01000002">
    <property type="protein sequence ID" value="GGP84407.1"/>
    <property type="molecule type" value="Genomic_DNA"/>
</dbReference>
<proteinExistence type="predicted"/>
<reference evidence="3" key="1">
    <citation type="journal article" date="2019" name="Int. J. Syst. Evol. Microbiol.">
        <title>The Global Catalogue of Microorganisms (GCM) 10K type strain sequencing project: providing services to taxonomists for standard genome sequencing and annotation.</title>
        <authorList>
            <consortium name="The Broad Institute Genomics Platform"/>
            <consortium name="The Broad Institute Genome Sequencing Center for Infectious Disease"/>
            <person name="Wu L."/>
            <person name="Ma J."/>
        </authorList>
    </citation>
    <scope>NUCLEOTIDE SEQUENCE [LARGE SCALE GENOMIC DNA]</scope>
    <source>
        <strain evidence="3">JCM 3115</strain>
    </source>
</reference>
<keyword evidence="3" id="KW-1185">Reference proteome</keyword>
<evidence type="ECO:0000256" key="1">
    <source>
        <dbReference type="SAM" id="MobiDB-lite"/>
    </source>
</evidence>
<keyword evidence="2" id="KW-0238">DNA-binding</keyword>
<evidence type="ECO:0000313" key="2">
    <source>
        <dbReference type="EMBL" id="GGP84407.1"/>
    </source>
</evidence>
<comment type="caution">
    <text evidence="2">The sequence shown here is derived from an EMBL/GenBank/DDBJ whole genome shotgun (WGS) entry which is preliminary data.</text>
</comment>
<feature type="compositionally biased region" description="Polar residues" evidence="1">
    <location>
        <begin position="118"/>
        <end position="127"/>
    </location>
</feature>
<dbReference type="Proteomes" id="UP000611554">
    <property type="component" value="Unassembled WGS sequence"/>
</dbReference>
<organism evidence="2 3">
    <name type="scientific">Streptosporangium pseudovulgare</name>
    <dbReference type="NCBI Taxonomy" id="35765"/>
    <lineage>
        <taxon>Bacteria</taxon>
        <taxon>Bacillati</taxon>
        <taxon>Actinomycetota</taxon>
        <taxon>Actinomycetes</taxon>
        <taxon>Streptosporangiales</taxon>
        <taxon>Streptosporangiaceae</taxon>
        <taxon>Streptosporangium</taxon>
    </lineage>
</organism>
<name>A0ABQ2QLU9_9ACTN</name>
<accession>A0ABQ2QLU9</accession>
<feature type="region of interest" description="Disordered" evidence="1">
    <location>
        <begin position="95"/>
        <end position="166"/>
    </location>
</feature>
<protein>
    <submittedName>
        <fullName evidence="2">DNA-binding protein</fullName>
    </submittedName>
</protein>
<dbReference type="Pfam" id="PF13730">
    <property type="entry name" value="HTH_36"/>
    <property type="match status" value="1"/>
</dbReference>